<dbReference type="PANTHER" id="PTHR34954:SF3">
    <property type="entry name" value="EXPRESSED PROTEIN"/>
    <property type="match status" value="1"/>
</dbReference>
<accession>A5C9I8</accession>
<dbReference type="ExpressionAtlas" id="A5C9I8">
    <property type="expression patterns" value="baseline and differential"/>
</dbReference>
<dbReference type="GO" id="GO:0070300">
    <property type="term" value="F:phosphatidic acid binding"/>
    <property type="evidence" value="ECO:0007669"/>
    <property type="project" value="InterPro"/>
</dbReference>
<dbReference type="GO" id="GO:1990052">
    <property type="term" value="P:ER to chloroplast lipid transport"/>
    <property type="evidence" value="ECO:0007669"/>
    <property type="project" value="InterPro"/>
</dbReference>
<dbReference type="EMBL" id="AM487006">
    <property type="protein sequence ID" value="CAN64366.1"/>
    <property type="molecule type" value="Genomic_DNA"/>
</dbReference>
<dbReference type="PANTHER" id="PTHR34954">
    <property type="entry name" value="EXPRESSED PROTEIN"/>
    <property type="match status" value="1"/>
</dbReference>
<dbReference type="AlphaFoldDB" id="A5C9I8"/>
<dbReference type="InterPro" id="IPR044160">
    <property type="entry name" value="TGD4-like"/>
</dbReference>
<dbReference type="TCDB" id="1.B.82.1.3">
    <property type="family name" value="the chloroplast trigalactosyldiacylglycerol-4 porin (tgd4) family"/>
</dbReference>
<reference evidence="1" key="1">
    <citation type="journal article" date="2007" name="PLoS ONE">
        <title>The first genome sequence of an elite grapevine cultivar (Pinot noir Vitis vinifera L.): coping with a highly heterozygous genome.</title>
        <authorList>
            <person name="Velasco R."/>
            <person name="Zharkikh A."/>
            <person name="Troggio M."/>
            <person name="Cartwright D.A."/>
            <person name="Cestaro A."/>
            <person name="Pruss D."/>
            <person name="Pindo M."/>
            <person name="FitzGerald L.M."/>
            <person name="Vezzulli S."/>
            <person name="Reid J."/>
            <person name="Malacarne G."/>
            <person name="Iliev D."/>
            <person name="Coppola G."/>
            <person name="Wardell B."/>
            <person name="Micheletti D."/>
            <person name="Macalma T."/>
            <person name="Facci M."/>
            <person name="Mitchell J.T."/>
            <person name="Perazzolli M."/>
            <person name="Eldredge G."/>
            <person name="Gatto P."/>
            <person name="Oyzerski R."/>
            <person name="Moretto M."/>
            <person name="Gutin N."/>
            <person name="Stefanini M."/>
            <person name="Chen Y."/>
            <person name="Segala C."/>
            <person name="Davenport C."/>
            <person name="Dematte L."/>
            <person name="Mraz A."/>
            <person name="Battilana J."/>
            <person name="Stormo K."/>
            <person name="Costa F."/>
            <person name="Tao Q."/>
            <person name="Si-Ammour A."/>
            <person name="Harkins T."/>
            <person name="Lackey A."/>
            <person name="Perbost C."/>
            <person name="Taillon B."/>
            <person name="Stella A."/>
            <person name="Solovyev V."/>
            <person name="Fawcett J.A."/>
            <person name="Sterck L."/>
            <person name="Vandepoele K."/>
            <person name="Grando S.M."/>
            <person name="Toppo S."/>
            <person name="Moser C."/>
            <person name="Lanchbury J."/>
            <person name="Bogden R."/>
            <person name="Skolnick M."/>
            <person name="Sgaramella V."/>
            <person name="Bhatnagar S.K."/>
            <person name="Fontana P."/>
            <person name="Gutin A."/>
            <person name="Van de Peer Y."/>
            <person name="Salamini F."/>
            <person name="Viola R."/>
        </authorList>
    </citation>
    <scope>NUCLEOTIDE SEQUENCE</scope>
</reference>
<gene>
    <name evidence="1" type="ORF">VITISV_031303</name>
</gene>
<evidence type="ECO:0008006" key="2">
    <source>
        <dbReference type="Google" id="ProtNLM"/>
    </source>
</evidence>
<name>A5C9I8_VITVI</name>
<evidence type="ECO:0000313" key="1">
    <source>
        <dbReference type="EMBL" id="CAN64366.1"/>
    </source>
</evidence>
<proteinExistence type="predicted"/>
<sequence length="701" mass="78665">MANLRTAMDAAFWDLDISSPQTLHGAARAVPGDPFPLEGARASRALRVQQLSFLGNGFPLGIIPSFSPTSQKDLGSFSLQSLFLRPSTSNWWLGLTGQFRPKKLISSIKADLSAVDEWELSTFKEVAKHFIDKSLFSFGLCSQLSLTSASSLMISIWETLGFVLKWLHYILPSNKILELATKWQIKCTFGQHGCVFEANAKWVALLNLLPFHDITLEAAWPELFIDHKGRYWELPESISLGLSSLVSESGLRYRFGIHKNGGHPQSVNAINDEAPSALMPGLCAKAAFSYEKSRDLWRQREKQEDGIVKTERGLVWRPSYDIRLREPHAAISGIIGFFQSSRGLRHGDPLSPFLFILAMEVFSSILKRAMEGGFIKGFLASGRGGEGMRFASKNEALWKLVIVRKYGEEEGGWCSRVLREGYGVGLWKAIRNGWKEFNNRVGFRAGNRRRVRFWKDRWCGEDPLAVAFPELFSISIDREAWVNQMWEQVREGGCWNPLFTRQINDWKLGEVEELLNRLQGQVIKSGVEDVMAWRVTKGGGTCEAWFGGSREHGDGSSADAKKRSPFGADLFASGCCTFQHGQFRKRYGDLTRVDARLNICSASALAKRVSNLFSSSVNGAKDPLSSPRLNLIFQQQVAGPIVFRVDSKLLLDSSGGRAGPQLEDFTYSLNYSLRLLRSGKVVAWYSPKRKEGMIELRLFEF</sequence>
<dbReference type="GO" id="GO:0034196">
    <property type="term" value="P:acylglycerol transport"/>
    <property type="evidence" value="ECO:0007669"/>
    <property type="project" value="InterPro"/>
</dbReference>
<organism evidence="1">
    <name type="scientific">Vitis vinifera</name>
    <name type="common">Grape</name>
    <dbReference type="NCBI Taxonomy" id="29760"/>
    <lineage>
        <taxon>Eukaryota</taxon>
        <taxon>Viridiplantae</taxon>
        <taxon>Streptophyta</taxon>
        <taxon>Embryophyta</taxon>
        <taxon>Tracheophyta</taxon>
        <taxon>Spermatophyta</taxon>
        <taxon>Magnoliopsida</taxon>
        <taxon>eudicotyledons</taxon>
        <taxon>Gunneridae</taxon>
        <taxon>Pentapetalae</taxon>
        <taxon>rosids</taxon>
        <taxon>Vitales</taxon>
        <taxon>Vitaceae</taxon>
        <taxon>Viteae</taxon>
        <taxon>Vitis</taxon>
    </lineage>
</organism>
<protein>
    <recommendedName>
        <fullName evidence="2">Protein trigalactosyldiacylglycerol 4, chloroplastic</fullName>
    </recommendedName>
</protein>